<evidence type="ECO:0000256" key="8">
    <source>
        <dbReference type="ARBA" id="ARBA00023136"/>
    </source>
</evidence>
<dbReference type="SUPFAM" id="SSF81296">
    <property type="entry name" value="E set domains"/>
    <property type="match status" value="1"/>
</dbReference>
<evidence type="ECO:0000313" key="13">
    <source>
        <dbReference type="EMBL" id="RXR25116.1"/>
    </source>
</evidence>
<sequence>MNVARVLRGVTAVVVSAVAGVVLMLASASPAAAHAVIVDSDPRDGSVVEDSPALLTLTFNEPVQVPPGGVALLDAAGTAVAVTPTAVDSRVEIAVPAVLDDGTYVVSWRVTSGDTHPVAGAFTFSVGAPSDTVAEVPEPSTSAAVSTLRRASQAFVYVGALGVGGLVVFELLLLDATPGAMPVLRHRLDRARRGLAVLAGAGLLVSVPVTAVWQAGRGASALLEPEVWGVALGSESALAALLGLVGLGVATVLCPRAGRATRRRWPVPLTVGAAAVAVTSLAVVGHTRTFGPAWLVLGADVLHVAAGSVWFGGIVGLCLLLARSSGASAQRSARTVLRFSTVGAWLVLALALSGVLLAWRILGSLDALVTTGYGRTLLVKVALALSLVAIAAWNRYGLVPHVAEGPEGRLRLRRTVVAEASILTVLLVVTGVLVSQSPVEAQTRAPVEAQSTLPAQEFDEPLGSGSLRARVTPGALGINSLELTVLDADGAPFDPVALPEVGLTQPELGLGPFTPTVTRTGPGTYLASIDLPMAGAWDVTVGVRTSKYENPVVTLPVEVSP</sequence>
<feature type="transmembrane region" description="Helical" evidence="9">
    <location>
        <begin position="195"/>
        <end position="216"/>
    </location>
</feature>
<feature type="transmembrane region" description="Helical" evidence="9">
    <location>
        <begin position="293"/>
        <end position="322"/>
    </location>
</feature>
<keyword evidence="16" id="KW-1185">Reference proteome</keyword>
<evidence type="ECO:0000256" key="10">
    <source>
        <dbReference type="SAM" id="SignalP"/>
    </source>
</evidence>
<dbReference type="GO" id="GO:0042597">
    <property type="term" value="C:periplasmic space"/>
    <property type="evidence" value="ECO:0007669"/>
    <property type="project" value="InterPro"/>
</dbReference>
<keyword evidence="2" id="KW-1003">Cell membrane</keyword>
<dbReference type="AlphaFoldDB" id="A0A4Q1KY93"/>
<dbReference type="Proteomes" id="UP000289805">
    <property type="component" value="Unassembled WGS sequence"/>
</dbReference>
<evidence type="ECO:0000256" key="7">
    <source>
        <dbReference type="ARBA" id="ARBA00023008"/>
    </source>
</evidence>
<dbReference type="InterPro" id="IPR014756">
    <property type="entry name" value="Ig_E-set"/>
</dbReference>
<reference evidence="15 16" key="1">
    <citation type="submission" date="2019-01" db="EMBL/GenBank/DDBJ databases">
        <title>Oerskovia turbata Genome sequencing and assembly.</title>
        <authorList>
            <person name="Dou T."/>
        </authorList>
    </citation>
    <scope>NUCLEOTIDE SEQUENCE [LARGE SCALE GENOMIC DNA]</scope>
    <source>
        <strain evidence="14 15">JCM12123</strain>
        <strain evidence="13 16">JCM3160</strain>
    </source>
</reference>
<dbReference type="GO" id="GO:0046688">
    <property type="term" value="P:response to copper ion"/>
    <property type="evidence" value="ECO:0007669"/>
    <property type="project" value="InterPro"/>
</dbReference>
<keyword evidence="7" id="KW-0186">Copper</keyword>
<feature type="transmembrane region" description="Helical" evidence="9">
    <location>
        <begin position="377"/>
        <end position="396"/>
    </location>
</feature>
<evidence type="ECO:0000259" key="12">
    <source>
        <dbReference type="Pfam" id="PF05425"/>
    </source>
</evidence>
<dbReference type="GO" id="GO:0006825">
    <property type="term" value="P:copper ion transport"/>
    <property type="evidence" value="ECO:0007669"/>
    <property type="project" value="InterPro"/>
</dbReference>
<feature type="transmembrane region" description="Helical" evidence="9">
    <location>
        <begin position="154"/>
        <end position="174"/>
    </location>
</feature>
<keyword evidence="6 9" id="KW-1133">Transmembrane helix</keyword>
<evidence type="ECO:0000256" key="1">
    <source>
        <dbReference type="ARBA" id="ARBA00004651"/>
    </source>
</evidence>
<comment type="subcellular location">
    <subcellularLocation>
        <location evidence="1">Cell membrane</location>
        <topology evidence="1">Multi-pass membrane protein</topology>
    </subcellularLocation>
</comment>
<feature type="transmembrane region" description="Helical" evidence="9">
    <location>
        <begin position="267"/>
        <end position="287"/>
    </location>
</feature>
<dbReference type="GO" id="GO:0005507">
    <property type="term" value="F:copper ion binding"/>
    <property type="evidence" value="ECO:0007669"/>
    <property type="project" value="InterPro"/>
</dbReference>
<gene>
    <name evidence="13" type="ORF">EQW73_12615</name>
    <name evidence="14" type="ORF">EQW78_06585</name>
</gene>
<dbReference type="Gene3D" id="2.60.40.1220">
    <property type="match status" value="1"/>
</dbReference>
<feature type="domain" description="Copper resistance protein D" evidence="12">
    <location>
        <begin position="334"/>
        <end position="433"/>
    </location>
</feature>
<dbReference type="InterPro" id="IPR032694">
    <property type="entry name" value="CopC/D"/>
</dbReference>
<dbReference type="PANTHER" id="PTHR34820:SF4">
    <property type="entry name" value="INNER MEMBRANE PROTEIN YEBZ"/>
    <property type="match status" value="1"/>
</dbReference>
<dbReference type="InterPro" id="IPR008457">
    <property type="entry name" value="Cu-R_CopD_dom"/>
</dbReference>
<name>A0A4Q1KY93_9CELL</name>
<dbReference type="Proteomes" id="UP000290517">
    <property type="component" value="Unassembled WGS sequence"/>
</dbReference>
<keyword evidence="8 9" id="KW-0472">Membrane</keyword>
<evidence type="ECO:0000256" key="3">
    <source>
        <dbReference type="ARBA" id="ARBA00022692"/>
    </source>
</evidence>
<feature type="transmembrane region" description="Helical" evidence="9">
    <location>
        <begin position="236"/>
        <end position="255"/>
    </location>
</feature>
<protein>
    <recommendedName>
        <fullName evidence="17">Copper resistance protein CopC</fullName>
    </recommendedName>
</protein>
<evidence type="ECO:0000259" key="11">
    <source>
        <dbReference type="Pfam" id="PF04234"/>
    </source>
</evidence>
<dbReference type="Pfam" id="PF05425">
    <property type="entry name" value="CopD"/>
    <property type="match status" value="1"/>
</dbReference>
<dbReference type="InterPro" id="IPR014755">
    <property type="entry name" value="Cu-Rt/internalin_Ig-like"/>
</dbReference>
<feature type="transmembrane region" description="Helical" evidence="9">
    <location>
        <begin position="342"/>
        <end position="362"/>
    </location>
</feature>
<keyword evidence="5 10" id="KW-0732">Signal</keyword>
<evidence type="ECO:0000256" key="9">
    <source>
        <dbReference type="SAM" id="Phobius"/>
    </source>
</evidence>
<feature type="chain" id="PRO_5039114444" description="Copper resistance protein CopC" evidence="10">
    <location>
        <begin position="36"/>
        <end position="561"/>
    </location>
</feature>
<dbReference type="STRING" id="1713.GCA_000718325_03294"/>
<dbReference type="RefSeq" id="WP_030152974.1">
    <property type="nucleotide sequence ID" value="NZ_JOFV01000019.1"/>
</dbReference>
<evidence type="ECO:0000256" key="5">
    <source>
        <dbReference type="ARBA" id="ARBA00022729"/>
    </source>
</evidence>
<evidence type="ECO:0008006" key="17">
    <source>
        <dbReference type="Google" id="ProtNLM"/>
    </source>
</evidence>
<evidence type="ECO:0000313" key="16">
    <source>
        <dbReference type="Proteomes" id="UP000290517"/>
    </source>
</evidence>
<dbReference type="PANTHER" id="PTHR34820">
    <property type="entry name" value="INNER MEMBRANE PROTEIN YEBZ"/>
    <property type="match status" value="1"/>
</dbReference>
<feature type="domain" description="CopC" evidence="11">
    <location>
        <begin position="34"/>
        <end position="126"/>
    </location>
</feature>
<dbReference type="EMBL" id="SDJQ01000008">
    <property type="protein sequence ID" value="RXR35262.1"/>
    <property type="molecule type" value="Genomic_DNA"/>
</dbReference>
<feature type="signal peptide" evidence="10">
    <location>
        <begin position="1"/>
        <end position="35"/>
    </location>
</feature>
<comment type="caution">
    <text evidence="14">The sequence shown here is derived from an EMBL/GenBank/DDBJ whole genome shotgun (WGS) entry which is preliminary data.</text>
</comment>
<dbReference type="EMBL" id="SDJR01000007">
    <property type="protein sequence ID" value="RXR25116.1"/>
    <property type="molecule type" value="Genomic_DNA"/>
</dbReference>
<dbReference type="Pfam" id="PF04234">
    <property type="entry name" value="CopC"/>
    <property type="match status" value="1"/>
</dbReference>
<dbReference type="InterPro" id="IPR007348">
    <property type="entry name" value="CopC_dom"/>
</dbReference>
<evidence type="ECO:0000313" key="14">
    <source>
        <dbReference type="EMBL" id="RXR35262.1"/>
    </source>
</evidence>
<evidence type="ECO:0000256" key="4">
    <source>
        <dbReference type="ARBA" id="ARBA00022723"/>
    </source>
</evidence>
<evidence type="ECO:0000256" key="2">
    <source>
        <dbReference type="ARBA" id="ARBA00022475"/>
    </source>
</evidence>
<accession>A0A4Q1KY93</accession>
<feature type="transmembrane region" description="Helical" evidence="9">
    <location>
        <begin position="416"/>
        <end position="434"/>
    </location>
</feature>
<proteinExistence type="predicted"/>
<keyword evidence="4" id="KW-0479">Metal-binding</keyword>
<organism evidence="14 15">
    <name type="scientific">Oerskovia turbata</name>
    <dbReference type="NCBI Taxonomy" id="1713"/>
    <lineage>
        <taxon>Bacteria</taxon>
        <taxon>Bacillati</taxon>
        <taxon>Actinomycetota</taxon>
        <taxon>Actinomycetes</taxon>
        <taxon>Micrococcales</taxon>
        <taxon>Cellulomonadaceae</taxon>
        <taxon>Oerskovia</taxon>
    </lineage>
</organism>
<dbReference type="GO" id="GO:0005886">
    <property type="term" value="C:plasma membrane"/>
    <property type="evidence" value="ECO:0007669"/>
    <property type="project" value="UniProtKB-SubCell"/>
</dbReference>
<evidence type="ECO:0000313" key="15">
    <source>
        <dbReference type="Proteomes" id="UP000289805"/>
    </source>
</evidence>
<evidence type="ECO:0000256" key="6">
    <source>
        <dbReference type="ARBA" id="ARBA00022989"/>
    </source>
</evidence>
<dbReference type="OrthoDB" id="5242236at2"/>
<keyword evidence="3 9" id="KW-0812">Transmembrane</keyword>